<dbReference type="GO" id="GO:0003676">
    <property type="term" value="F:nucleic acid binding"/>
    <property type="evidence" value="ECO:0007669"/>
    <property type="project" value="InterPro"/>
</dbReference>
<keyword evidence="2" id="KW-1185">Reference proteome</keyword>
<reference evidence="1 2" key="1">
    <citation type="journal article" date="2019" name="Genome Biol. Evol.">
        <title>Insights into the evolution of the New World diploid cottons (Gossypium, subgenus Houzingenia) based on genome sequencing.</title>
        <authorList>
            <person name="Grover C.E."/>
            <person name="Arick M.A. 2nd"/>
            <person name="Thrash A."/>
            <person name="Conover J.L."/>
            <person name="Sanders W.S."/>
            <person name="Peterson D.G."/>
            <person name="Frelichowski J.E."/>
            <person name="Scheffler J.A."/>
            <person name="Scheffler B.E."/>
            <person name="Wendel J.F."/>
        </authorList>
    </citation>
    <scope>NUCLEOTIDE SEQUENCE [LARGE SCALE GENOMIC DNA]</scope>
    <source>
        <strain evidence="1">6</strain>
        <tissue evidence="1">Leaf</tissue>
    </source>
</reference>
<dbReference type="Gene3D" id="3.30.110.20">
    <property type="entry name" value="Alba-like domain"/>
    <property type="match status" value="1"/>
</dbReference>
<sequence length="45" mass="5127">MKEESRGWPVQKAKIEILLGKTENFDELMVAAAEEREAVDGEYQS</sequence>
<dbReference type="InterPro" id="IPR036882">
    <property type="entry name" value="Alba-like_dom_sf"/>
</dbReference>
<comment type="caution">
    <text evidence="1">The sequence shown here is derived from an EMBL/GenBank/DDBJ whole genome shotgun (WGS) entry which is preliminary data.</text>
</comment>
<evidence type="ECO:0000313" key="1">
    <source>
        <dbReference type="EMBL" id="MBA0845144.1"/>
    </source>
</evidence>
<proteinExistence type="predicted"/>
<accession>A0A7J9KFA7</accession>
<dbReference type="AlphaFoldDB" id="A0A7J9KFA7"/>
<evidence type="ECO:0000313" key="2">
    <source>
        <dbReference type="Proteomes" id="UP000593575"/>
    </source>
</evidence>
<dbReference type="EMBL" id="JABFAE010413203">
    <property type="protein sequence ID" value="MBA0845144.1"/>
    <property type="molecule type" value="Genomic_DNA"/>
</dbReference>
<dbReference type="Proteomes" id="UP000593575">
    <property type="component" value="Unassembled WGS sequence"/>
</dbReference>
<protein>
    <submittedName>
        <fullName evidence="1">Uncharacterized protein</fullName>
    </submittedName>
</protein>
<organism evidence="1 2">
    <name type="scientific">Gossypium armourianum</name>
    <dbReference type="NCBI Taxonomy" id="34283"/>
    <lineage>
        <taxon>Eukaryota</taxon>
        <taxon>Viridiplantae</taxon>
        <taxon>Streptophyta</taxon>
        <taxon>Embryophyta</taxon>
        <taxon>Tracheophyta</taxon>
        <taxon>Spermatophyta</taxon>
        <taxon>Magnoliopsida</taxon>
        <taxon>eudicotyledons</taxon>
        <taxon>Gunneridae</taxon>
        <taxon>Pentapetalae</taxon>
        <taxon>rosids</taxon>
        <taxon>malvids</taxon>
        <taxon>Malvales</taxon>
        <taxon>Malvaceae</taxon>
        <taxon>Malvoideae</taxon>
        <taxon>Gossypium</taxon>
    </lineage>
</organism>
<name>A0A7J9KFA7_9ROSI</name>
<gene>
    <name evidence="1" type="ORF">Goarm_022683</name>
</gene>